<dbReference type="AlphaFoldDB" id="A0A822XN81"/>
<protein>
    <submittedName>
        <fullName evidence="1">Uncharacterized protein</fullName>
    </submittedName>
</protein>
<organism evidence="1 2">
    <name type="scientific">Nelumbo nucifera</name>
    <name type="common">Sacred lotus</name>
    <dbReference type="NCBI Taxonomy" id="4432"/>
    <lineage>
        <taxon>Eukaryota</taxon>
        <taxon>Viridiplantae</taxon>
        <taxon>Streptophyta</taxon>
        <taxon>Embryophyta</taxon>
        <taxon>Tracheophyta</taxon>
        <taxon>Spermatophyta</taxon>
        <taxon>Magnoliopsida</taxon>
        <taxon>Proteales</taxon>
        <taxon>Nelumbonaceae</taxon>
        <taxon>Nelumbo</taxon>
    </lineage>
</organism>
<comment type="caution">
    <text evidence="1">The sequence shown here is derived from an EMBL/GenBank/DDBJ whole genome shotgun (WGS) entry which is preliminary data.</text>
</comment>
<reference evidence="1 2" key="1">
    <citation type="journal article" date="2020" name="Mol. Biol. Evol.">
        <title>Distinct Expression and Methylation Patterns for Genes with Different Fates following a Single Whole-Genome Duplication in Flowering Plants.</title>
        <authorList>
            <person name="Shi T."/>
            <person name="Rahmani R.S."/>
            <person name="Gugger P.F."/>
            <person name="Wang M."/>
            <person name="Li H."/>
            <person name="Zhang Y."/>
            <person name="Li Z."/>
            <person name="Wang Q."/>
            <person name="Van de Peer Y."/>
            <person name="Marchal K."/>
            <person name="Chen J."/>
        </authorList>
    </citation>
    <scope>NUCLEOTIDE SEQUENCE [LARGE SCALE GENOMIC DNA]</scope>
    <source>
        <tissue evidence="1">Leaf</tissue>
    </source>
</reference>
<gene>
    <name evidence="1" type="ORF">HUJ06_024536</name>
</gene>
<evidence type="ECO:0000313" key="2">
    <source>
        <dbReference type="Proteomes" id="UP000607653"/>
    </source>
</evidence>
<evidence type="ECO:0000313" key="1">
    <source>
        <dbReference type="EMBL" id="DAD23074.1"/>
    </source>
</evidence>
<name>A0A822XN81_NELNU</name>
<sequence length="66" mass="7480">MDDPLVLLSCLELVLRFGTFDSGVSLGLLECMVGIDGRIHISGCSHDAIGPSWFVRFRRFERYPFM</sequence>
<dbReference type="Proteomes" id="UP000607653">
    <property type="component" value="Unassembled WGS sequence"/>
</dbReference>
<proteinExistence type="predicted"/>
<dbReference type="EMBL" id="DUZY01000001">
    <property type="protein sequence ID" value="DAD23074.1"/>
    <property type="molecule type" value="Genomic_DNA"/>
</dbReference>
<accession>A0A822XN81</accession>
<keyword evidence="2" id="KW-1185">Reference proteome</keyword>